<dbReference type="AlphaFoldDB" id="A0A926I672"/>
<protein>
    <submittedName>
        <fullName evidence="1">Chorion class high-cysteine HCB protein 13</fullName>
    </submittedName>
</protein>
<dbReference type="RefSeq" id="WP_262396824.1">
    <property type="nucleotide sequence ID" value="NZ_JACRTC010000001.1"/>
</dbReference>
<gene>
    <name evidence="1" type="ORF">H8709_02675</name>
</gene>
<name>A0A926I672_9FIRM</name>
<accession>A0A926I672</accession>
<sequence length="72" mass="7224">MMCCNNCNGCDCGCENFNGSASWANNCGCGCANSNAGCWANNCGCDGCGCGNASANSRFEDGCGWNSDCGCC</sequence>
<evidence type="ECO:0000313" key="2">
    <source>
        <dbReference type="Proteomes" id="UP000660861"/>
    </source>
</evidence>
<evidence type="ECO:0000313" key="1">
    <source>
        <dbReference type="EMBL" id="MBC8569729.1"/>
    </source>
</evidence>
<dbReference type="Proteomes" id="UP000660861">
    <property type="component" value="Unassembled WGS sequence"/>
</dbReference>
<comment type="caution">
    <text evidence="1">The sequence shown here is derived from an EMBL/GenBank/DDBJ whole genome shotgun (WGS) entry which is preliminary data.</text>
</comment>
<keyword evidence="2" id="KW-1185">Reference proteome</keyword>
<organism evidence="1 2">
    <name type="scientific">Zongyangia hominis</name>
    <dbReference type="NCBI Taxonomy" id="2763677"/>
    <lineage>
        <taxon>Bacteria</taxon>
        <taxon>Bacillati</taxon>
        <taxon>Bacillota</taxon>
        <taxon>Clostridia</taxon>
        <taxon>Eubacteriales</taxon>
        <taxon>Oscillospiraceae</taxon>
        <taxon>Zongyangia</taxon>
    </lineage>
</organism>
<reference evidence="1" key="1">
    <citation type="submission" date="2020-08" db="EMBL/GenBank/DDBJ databases">
        <title>Genome public.</title>
        <authorList>
            <person name="Liu C."/>
            <person name="Sun Q."/>
        </authorList>
    </citation>
    <scope>NUCLEOTIDE SEQUENCE</scope>
    <source>
        <strain evidence="1">NSJ-54</strain>
    </source>
</reference>
<dbReference type="EMBL" id="JACRTC010000001">
    <property type="protein sequence ID" value="MBC8569729.1"/>
    <property type="molecule type" value="Genomic_DNA"/>
</dbReference>
<proteinExistence type="predicted"/>